<dbReference type="KEGG" id="slau:SLA_4265"/>
<feature type="region of interest" description="Disordered" evidence="1">
    <location>
        <begin position="1"/>
        <end position="20"/>
    </location>
</feature>
<keyword evidence="3" id="KW-1185">Reference proteome</keyword>
<evidence type="ECO:0000313" key="2">
    <source>
        <dbReference type="EMBL" id="BAU85153.1"/>
    </source>
</evidence>
<accession>A0A160P3N7</accession>
<dbReference type="AlphaFoldDB" id="A0A160P3N7"/>
<organism evidence="2 3">
    <name type="scientific">Streptomyces laurentii</name>
    <dbReference type="NCBI Taxonomy" id="39478"/>
    <lineage>
        <taxon>Bacteria</taxon>
        <taxon>Bacillati</taxon>
        <taxon>Actinomycetota</taxon>
        <taxon>Actinomycetes</taxon>
        <taxon>Kitasatosporales</taxon>
        <taxon>Streptomycetaceae</taxon>
        <taxon>Streptomyces</taxon>
    </lineage>
</organism>
<gene>
    <name evidence="2" type="ORF">SLA_4265</name>
</gene>
<dbReference type="EMBL" id="AP017424">
    <property type="protein sequence ID" value="BAU85153.1"/>
    <property type="molecule type" value="Genomic_DNA"/>
</dbReference>
<name>A0A160P3N7_STRLU</name>
<evidence type="ECO:0000256" key="1">
    <source>
        <dbReference type="SAM" id="MobiDB-lite"/>
    </source>
</evidence>
<evidence type="ECO:0000313" key="3">
    <source>
        <dbReference type="Proteomes" id="UP000217676"/>
    </source>
</evidence>
<dbReference type="RefSeq" id="WP_359874290.1">
    <property type="nucleotide sequence ID" value="NZ_JBEYHT010000007.1"/>
</dbReference>
<reference evidence="2 3" key="1">
    <citation type="journal article" date="2016" name="Genome Announc.">
        <title>Complete Genome Sequence of Thiostrepton-Producing Streptomyces laurentii ATCC 31255.</title>
        <authorList>
            <person name="Doi K."/>
            <person name="Fujino Y."/>
            <person name="Nagayoshi Y."/>
            <person name="Ohshima T."/>
            <person name="Ogata S."/>
        </authorList>
    </citation>
    <scope>NUCLEOTIDE SEQUENCE [LARGE SCALE GENOMIC DNA]</scope>
    <source>
        <strain evidence="2 3">ATCC 31255</strain>
    </source>
</reference>
<feature type="compositionally biased region" description="Gly residues" evidence="1">
    <location>
        <begin position="1"/>
        <end position="17"/>
    </location>
</feature>
<protein>
    <submittedName>
        <fullName evidence="2">Uncharacterized protein</fullName>
    </submittedName>
</protein>
<dbReference type="Proteomes" id="UP000217676">
    <property type="component" value="Chromosome"/>
</dbReference>
<proteinExistence type="predicted"/>
<sequence>MAGGVAPGGGPRAGTGSGATCPSSSCTAGHLLLGIVRPDGTVAALHPPLPVSAAFADRAAAPGLRPPEARFRFAGPCVESACRQWAEGRCTLGDEVADRGRAERAERAGSDASAPPPCAIRPTCRWWAQGGADACRICPGVVHTTTVASA</sequence>